<accession>A0AAN6WLJ7</accession>
<comment type="caution">
    <text evidence="1">The sequence shown here is derived from an EMBL/GenBank/DDBJ whole genome shotgun (WGS) entry which is preliminary data.</text>
</comment>
<organism evidence="1 2">
    <name type="scientific">Podospora australis</name>
    <dbReference type="NCBI Taxonomy" id="1536484"/>
    <lineage>
        <taxon>Eukaryota</taxon>
        <taxon>Fungi</taxon>
        <taxon>Dikarya</taxon>
        <taxon>Ascomycota</taxon>
        <taxon>Pezizomycotina</taxon>
        <taxon>Sordariomycetes</taxon>
        <taxon>Sordariomycetidae</taxon>
        <taxon>Sordariales</taxon>
        <taxon>Podosporaceae</taxon>
        <taxon>Podospora</taxon>
    </lineage>
</organism>
<protein>
    <submittedName>
        <fullName evidence="1">Uncharacterized protein</fullName>
    </submittedName>
</protein>
<reference evidence="1" key="1">
    <citation type="journal article" date="2023" name="Mol. Phylogenet. Evol.">
        <title>Genome-scale phylogeny and comparative genomics of the fungal order Sordariales.</title>
        <authorList>
            <person name="Hensen N."/>
            <person name="Bonometti L."/>
            <person name="Westerberg I."/>
            <person name="Brannstrom I.O."/>
            <person name="Guillou S."/>
            <person name="Cros-Aarteil S."/>
            <person name="Calhoun S."/>
            <person name="Haridas S."/>
            <person name="Kuo A."/>
            <person name="Mondo S."/>
            <person name="Pangilinan J."/>
            <person name="Riley R."/>
            <person name="LaButti K."/>
            <person name="Andreopoulos B."/>
            <person name="Lipzen A."/>
            <person name="Chen C."/>
            <person name="Yan M."/>
            <person name="Daum C."/>
            <person name="Ng V."/>
            <person name="Clum A."/>
            <person name="Steindorff A."/>
            <person name="Ohm R.A."/>
            <person name="Martin F."/>
            <person name="Silar P."/>
            <person name="Natvig D.O."/>
            <person name="Lalanne C."/>
            <person name="Gautier V."/>
            <person name="Ament-Velasquez S.L."/>
            <person name="Kruys A."/>
            <person name="Hutchinson M.I."/>
            <person name="Powell A.J."/>
            <person name="Barry K."/>
            <person name="Miller A.N."/>
            <person name="Grigoriev I.V."/>
            <person name="Debuchy R."/>
            <person name="Gladieux P."/>
            <person name="Hiltunen Thoren M."/>
            <person name="Johannesson H."/>
        </authorList>
    </citation>
    <scope>NUCLEOTIDE SEQUENCE</scope>
    <source>
        <strain evidence="1">PSN309</strain>
    </source>
</reference>
<dbReference type="Proteomes" id="UP001302126">
    <property type="component" value="Unassembled WGS sequence"/>
</dbReference>
<proteinExistence type="predicted"/>
<dbReference type="EMBL" id="MU864493">
    <property type="protein sequence ID" value="KAK4184353.1"/>
    <property type="molecule type" value="Genomic_DNA"/>
</dbReference>
<evidence type="ECO:0000313" key="2">
    <source>
        <dbReference type="Proteomes" id="UP001302126"/>
    </source>
</evidence>
<gene>
    <name evidence="1" type="ORF">QBC35DRAFT_477360</name>
</gene>
<dbReference type="AlphaFoldDB" id="A0AAN6WLJ7"/>
<sequence length="247" mass="27501">MYMRLTESPEPIDAQMSEQSCDGPCSPWSAAVIFHLSGIGESTAAIERVQRKRPDRKSSCSHSKLGKVDPDKTFELGWVCANTGFVHKDAKPLEHVVKSHTFYDYPCDFVTGLEAVTHQALRSNSPVSIYVLTNGRWNCRIPPTADGVDIASKDINSVEILIKNILVDNRSLGRLSNHVGIKFIGFYEPNNIEDEAGRKRLEYLDDSLESTFAHLDPGIVKRDIIDTVDWDGDVCKMLLGGVFSDED</sequence>
<keyword evidence="2" id="KW-1185">Reference proteome</keyword>
<evidence type="ECO:0000313" key="1">
    <source>
        <dbReference type="EMBL" id="KAK4184353.1"/>
    </source>
</evidence>
<name>A0AAN6WLJ7_9PEZI</name>
<reference evidence="1" key="2">
    <citation type="submission" date="2023-05" db="EMBL/GenBank/DDBJ databases">
        <authorList>
            <consortium name="Lawrence Berkeley National Laboratory"/>
            <person name="Steindorff A."/>
            <person name="Hensen N."/>
            <person name="Bonometti L."/>
            <person name="Westerberg I."/>
            <person name="Brannstrom I.O."/>
            <person name="Guillou S."/>
            <person name="Cros-Aarteil S."/>
            <person name="Calhoun S."/>
            <person name="Haridas S."/>
            <person name="Kuo A."/>
            <person name="Mondo S."/>
            <person name="Pangilinan J."/>
            <person name="Riley R."/>
            <person name="Labutti K."/>
            <person name="Andreopoulos B."/>
            <person name="Lipzen A."/>
            <person name="Chen C."/>
            <person name="Yanf M."/>
            <person name="Daum C."/>
            <person name="Ng V."/>
            <person name="Clum A."/>
            <person name="Ohm R."/>
            <person name="Martin F."/>
            <person name="Silar P."/>
            <person name="Natvig D."/>
            <person name="Lalanne C."/>
            <person name="Gautier V."/>
            <person name="Ament-Velasquez S.L."/>
            <person name="Kruys A."/>
            <person name="Hutchinson M.I."/>
            <person name="Powell A.J."/>
            <person name="Barry K."/>
            <person name="Miller A.N."/>
            <person name="Grigoriev I.V."/>
            <person name="Debuchy R."/>
            <person name="Gladieux P."/>
            <person name="Thoren M.H."/>
            <person name="Johannesson H."/>
        </authorList>
    </citation>
    <scope>NUCLEOTIDE SEQUENCE</scope>
    <source>
        <strain evidence="1">PSN309</strain>
    </source>
</reference>